<organism evidence="1 2">
    <name type="scientific">Trifolium medium</name>
    <dbReference type="NCBI Taxonomy" id="97028"/>
    <lineage>
        <taxon>Eukaryota</taxon>
        <taxon>Viridiplantae</taxon>
        <taxon>Streptophyta</taxon>
        <taxon>Embryophyta</taxon>
        <taxon>Tracheophyta</taxon>
        <taxon>Spermatophyta</taxon>
        <taxon>Magnoliopsida</taxon>
        <taxon>eudicotyledons</taxon>
        <taxon>Gunneridae</taxon>
        <taxon>Pentapetalae</taxon>
        <taxon>rosids</taxon>
        <taxon>fabids</taxon>
        <taxon>Fabales</taxon>
        <taxon>Fabaceae</taxon>
        <taxon>Papilionoideae</taxon>
        <taxon>50 kb inversion clade</taxon>
        <taxon>NPAAA clade</taxon>
        <taxon>Hologalegina</taxon>
        <taxon>IRL clade</taxon>
        <taxon>Trifolieae</taxon>
        <taxon>Trifolium</taxon>
    </lineage>
</organism>
<dbReference type="AlphaFoldDB" id="A0A392TU97"/>
<dbReference type="Proteomes" id="UP000265520">
    <property type="component" value="Unassembled WGS sequence"/>
</dbReference>
<evidence type="ECO:0000313" key="2">
    <source>
        <dbReference type="Proteomes" id="UP000265520"/>
    </source>
</evidence>
<keyword evidence="2" id="KW-1185">Reference proteome</keyword>
<protein>
    <submittedName>
        <fullName evidence="1">Uncharacterized protein</fullName>
    </submittedName>
</protein>
<feature type="non-terminal residue" evidence="1">
    <location>
        <position position="25"/>
    </location>
</feature>
<name>A0A392TU97_9FABA</name>
<dbReference type="EMBL" id="LXQA010660237">
    <property type="protein sequence ID" value="MCI64642.1"/>
    <property type="molecule type" value="Genomic_DNA"/>
</dbReference>
<sequence>MAANLVIMEAAFEENSNGNGNGNGK</sequence>
<comment type="caution">
    <text evidence="1">The sequence shown here is derived from an EMBL/GenBank/DDBJ whole genome shotgun (WGS) entry which is preliminary data.</text>
</comment>
<evidence type="ECO:0000313" key="1">
    <source>
        <dbReference type="EMBL" id="MCI64642.1"/>
    </source>
</evidence>
<reference evidence="1 2" key="1">
    <citation type="journal article" date="2018" name="Front. Plant Sci.">
        <title>Red Clover (Trifolium pratense) and Zigzag Clover (T. medium) - A Picture of Genomic Similarities and Differences.</title>
        <authorList>
            <person name="Dluhosova J."/>
            <person name="Istvanek J."/>
            <person name="Nedelnik J."/>
            <person name="Repkova J."/>
        </authorList>
    </citation>
    <scope>NUCLEOTIDE SEQUENCE [LARGE SCALE GENOMIC DNA]</scope>
    <source>
        <strain evidence="2">cv. 10/8</strain>
        <tissue evidence="1">Leaf</tissue>
    </source>
</reference>
<proteinExistence type="predicted"/>
<accession>A0A392TU97</accession>